<evidence type="ECO:0000313" key="6">
    <source>
        <dbReference type="Proteomes" id="UP000692954"/>
    </source>
</evidence>
<dbReference type="GO" id="GO:0016926">
    <property type="term" value="P:protein desumoylation"/>
    <property type="evidence" value="ECO:0007669"/>
    <property type="project" value="TreeGrafter"/>
</dbReference>
<sequence>MSEELTLKKIKQKIFWADYYTEKHKFKNFNLRKHGVTIDYDFLSDLANNQFLTAQHFVFFQQMFSFYYGELLVLSLDCHVFPEFIPDITNSILPNMIMSQLRQETTQNSQNSFSNFELQQEYQQKQTQQDQSENVSIFYKTLNVIKSINPLRLLWKSKPQQEIDCQENYLNNQYKTSQENVVSEQNQELLSKFNFEEKNITYLKKDPKKSTQVIAKSKMKINNVIFLENEKGKYQFNKLKIQINNLKEKYQFSSNIQSNFFSLFKYTYIPINLQNNHWLCAIIEFKENKIQYLDSNFAKQSNVIEGLEQMLNYKGEQTKWQIICDSPKQENSFDCGIFCLMALYQLYKTGKFIQYNQYNQQDINSFRKQLLYLAIIESQSDINQKLLNIILDYKHKN</sequence>
<dbReference type="Proteomes" id="UP000692954">
    <property type="component" value="Unassembled WGS sequence"/>
</dbReference>
<dbReference type="InterPro" id="IPR003653">
    <property type="entry name" value="Peptidase_C48_C"/>
</dbReference>
<organism evidence="5 6">
    <name type="scientific">Paramecium sonneborni</name>
    <dbReference type="NCBI Taxonomy" id="65129"/>
    <lineage>
        <taxon>Eukaryota</taxon>
        <taxon>Sar</taxon>
        <taxon>Alveolata</taxon>
        <taxon>Ciliophora</taxon>
        <taxon>Intramacronucleata</taxon>
        <taxon>Oligohymenophorea</taxon>
        <taxon>Peniculida</taxon>
        <taxon>Parameciidae</taxon>
        <taxon>Paramecium</taxon>
    </lineage>
</organism>
<accession>A0A8S1P4M7</accession>
<evidence type="ECO:0000256" key="1">
    <source>
        <dbReference type="ARBA" id="ARBA00022670"/>
    </source>
</evidence>
<keyword evidence="1" id="KW-0645">Protease</keyword>
<dbReference type="Pfam" id="PF02902">
    <property type="entry name" value="Peptidase_C48"/>
    <property type="match status" value="1"/>
</dbReference>
<comment type="caution">
    <text evidence="5">The sequence shown here is derived from an EMBL/GenBank/DDBJ whole genome shotgun (WGS) entry which is preliminary data.</text>
</comment>
<gene>
    <name evidence="5" type="ORF">PSON_ATCC_30995.1.T0690136</name>
</gene>
<reference evidence="5" key="1">
    <citation type="submission" date="2021-01" db="EMBL/GenBank/DDBJ databases">
        <authorList>
            <consortium name="Genoscope - CEA"/>
            <person name="William W."/>
        </authorList>
    </citation>
    <scope>NUCLEOTIDE SEQUENCE</scope>
</reference>
<dbReference type="OrthoDB" id="1939479at2759"/>
<keyword evidence="2" id="KW-0378">Hydrolase</keyword>
<dbReference type="EMBL" id="CAJJDN010000069">
    <property type="protein sequence ID" value="CAD8097931.1"/>
    <property type="molecule type" value="Genomic_DNA"/>
</dbReference>
<name>A0A8S1P4M7_9CILI</name>
<dbReference type="AlphaFoldDB" id="A0A8S1P4M7"/>
<dbReference type="PANTHER" id="PTHR12606">
    <property type="entry name" value="SENTRIN/SUMO-SPECIFIC PROTEASE"/>
    <property type="match status" value="1"/>
</dbReference>
<keyword evidence="6" id="KW-1185">Reference proteome</keyword>
<proteinExistence type="predicted"/>
<evidence type="ECO:0000259" key="4">
    <source>
        <dbReference type="PROSITE" id="PS50600"/>
    </source>
</evidence>
<dbReference type="GO" id="GO:0005634">
    <property type="term" value="C:nucleus"/>
    <property type="evidence" value="ECO:0007669"/>
    <property type="project" value="TreeGrafter"/>
</dbReference>
<dbReference type="PROSITE" id="PS50600">
    <property type="entry name" value="ULP_PROTEASE"/>
    <property type="match status" value="1"/>
</dbReference>
<evidence type="ECO:0000256" key="2">
    <source>
        <dbReference type="ARBA" id="ARBA00022801"/>
    </source>
</evidence>
<keyword evidence="3" id="KW-0788">Thiol protease</keyword>
<dbReference type="PANTHER" id="PTHR12606:SF1">
    <property type="entry name" value="UBIQUITIN-LIKE-SPECIFIC PROTEASE 1A"/>
    <property type="match status" value="1"/>
</dbReference>
<protein>
    <recommendedName>
        <fullName evidence="4">Ubiquitin-like protease family profile domain-containing protein</fullName>
    </recommendedName>
</protein>
<evidence type="ECO:0000256" key="3">
    <source>
        <dbReference type="ARBA" id="ARBA00022807"/>
    </source>
</evidence>
<feature type="domain" description="Ubiquitin-like protease family profile" evidence="4">
    <location>
        <begin position="135"/>
        <end position="346"/>
    </location>
</feature>
<dbReference type="GO" id="GO:0016929">
    <property type="term" value="F:deSUMOylase activity"/>
    <property type="evidence" value="ECO:0007669"/>
    <property type="project" value="TreeGrafter"/>
</dbReference>
<dbReference type="GO" id="GO:0006508">
    <property type="term" value="P:proteolysis"/>
    <property type="evidence" value="ECO:0007669"/>
    <property type="project" value="UniProtKB-KW"/>
</dbReference>
<evidence type="ECO:0000313" key="5">
    <source>
        <dbReference type="EMBL" id="CAD8097931.1"/>
    </source>
</evidence>